<dbReference type="Pfam" id="PF05016">
    <property type="entry name" value="ParE_toxin"/>
    <property type="match status" value="1"/>
</dbReference>
<proteinExistence type="predicted"/>
<reference evidence="2" key="1">
    <citation type="submission" date="2021-04" db="EMBL/GenBank/DDBJ databases">
        <title>Genome sequence of Woronichinia naegeliana from Washington state freshwater lake bloom.</title>
        <authorList>
            <person name="Dreher T.W."/>
        </authorList>
    </citation>
    <scope>NUCLEOTIDE SEQUENCE</scope>
    <source>
        <strain evidence="2">WA131</strain>
    </source>
</reference>
<dbReference type="Proteomes" id="UP001065613">
    <property type="component" value="Chromosome"/>
</dbReference>
<evidence type="ECO:0000313" key="2">
    <source>
        <dbReference type="EMBL" id="UXE60597.1"/>
    </source>
</evidence>
<dbReference type="InterPro" id="IPR007712">
    <property type="entry name" value="RelE/ParE_toxin"/>
</dbReference>
<organism evidence="2">
    <name type="scientific">Woronichinia naegeliana WA131</name>
    <dbReference type="NCBI Taxonomy" id="2824559"/>
    <lineage>
        <taxon>Bacteria</taxon>
        <taxon>Bacillati</taxon>
        <taxon>Cyanobacteriota</taxon>
        <taxon>Cyanophyceae</taxon>
        <taxon>Synechococcales</taxon>
        <taxon>Coelosphaeriaceae</taxon>
        <taxon>Woronichinia</taxon>
    </lineage>
</organism>
<evidence type="ECO:0000256" key="1">
    <source>
        <dbReference type="ARBA" id="ARBA00022649"/>
    </source>
</evidence>
<protein>
    <submittedName>
        <fullName evidence="2">Type II toxin-antitoxin system RelE/ParE family toxin</fullName>
    </submittedName>
</protein>
<sequence>MIGQYRVIIQPEAEQGIKDAYLWLSCSSPRQARIWLEGLYKSILSLEQMPSRCSLAFENSFFAEEIRQLIYGKGRNTYRILFTVTEDKVQILFVRHSAQKPLLPDDDE</sequence>
<dbReference type="EMBL" id="CP073041">
    <property type="protein sequence ID" value="UXE60597.1"/>
    <property type="molecule type" value="Genomic_DNA"/>
</dbReference>
<dbReference type="AlphaFoldDB" id="A0A977PVL8"/>
<gene>
    <name evidence="2" type="ORF">KA717_34625</name>
</gene>
<accession>A0A977PVL8</accession>
<dbReference type="Gene3D" id="3.30.2310.20">
    <property type="entry name" value="RelE-like"/>
    <property type="match status" value="1"/>
</dbReference>
<name>A0A977PVL8_9CYAN</name>
<keyword evidence="1" id="KW-1277">Toxin-antitoxin system</keyword>
<dbReference type="InterPro" id="IPR035093">
    <property type="entry name" value="RelE/ParE_toxin_dom_sf"/>
</dbReference>
<dbReference type="KEGG" id="wna:KA717_34625"/>